<evidence type="ECO:0000313" key="6">
    <source>
        <dbReference type="Proteomes" id="UP001150924"/>
    </source>
</evidence>
<dbReference type="SUPFAM" id="SSF53328">
    <property type="entry name" value="Formyltransferase"/>
    <property type="match status" value="1"/>
</dbReference>
<dbReference type="HAMAP" id="MF_00182">
    <property type="entry name" value="Formyl_trans"/>
    <property type="match status" value="1"/>
</dbReference>
<dbReference type="InterPro" id="IPR041711">
    <property type="entry name" value="Met-tRNA-FMT_N"/>
</dbReference>
<sequence length="322" mass="34350">MSGSSRLRAVFMGSPDFAVPSLEAVARTCELVLAVTQPDKPAGRGRKLMPPAVKEAALRLGVPVSQPVKVRDGTLAAQLQALTPDVIVVTAYGRILPRAILEVPRHGCINVHASLLPRWRGAAPIQRAVLAGDRETGVAIMQMEEGLDTGPVFRAARTPIDPEETSGELFLRLATLGGDLLAAFLGEFPDVPPPTPQDPSLATLAPILRKEEGWSIGHGLRDMSSTTCAGWTRGRPRSRGARGRRSSCTGPGRHRCPGPRARTPARSWRSTAPGCTWRAAKGWCGSPRSRPPAPSACQRRPTPPASLLKGEGFSTPPRSETE</sequence>
<gene>
    <name evidence="2 5" type="primary">fmt</name>
    <name evidence="5" type="ORF">OV079_42875</name>
</gene>
<dbReference type="EMBL" id="JAPNKE010000002">
    <property type="protein sequence ID" value="MCY1012175.1"/>
    <property type="molecule type" value="Genomic_DNA"/>
</dbReference>
<reference evidence="5" key="1">
    <citation type="submission" date="2022-11" db="EMBL/GenBank/DDBJ databases">
        <title>Minimal conservation of predation-associated metabolite biosynthetic gene clusters underscores biosynthetic potential of Myxococcota including descriptions for ten novel species: Archangium lansinium sp. nov., Myxococcus landrumus sp. nov., Nannocystis bai.</title>
        <authorList>
            <person name="Ahearne A."/>
            <person name="Stevens C."/>
            <person name="Phillips K."/>
        </authorList>
    </citation>
    <scope>NUCLEOTIDE SEQUENCE</scope>
    <source>
        <strain evidence="5">Na p29</strain>
    </source>
</reference>
<dbReference type="AlphaFoldDB" id="A0A9X3J2I1"/>
<protein>
    <recommendedName>
        <fullName evidence="1 2">Methionyl-tRNA formyltransferase</fullName>
        <ecNumber evidence="1 2">2.1.2.9</ecNumber>
    </recommendedName>
</protein>
<evidence type="ECO:0000256" key="1">
    <source>
        <dbReference type="ARBA" id="ARBA00012261"/>
    </source>
</evidence>
<accession>A0A9X3J2I1</accession>
<dbReference type="NCBIfam" id="TIGR00460">
    <property type="entry name" value="fmt"/>
    <property type="match status" value="1"/>
</dbReference>
<evidence type="ECO:0000259" key="4">
    <source>
        <dbReference type="Pfam" id="PF00551"/>
    </source>
</evidence>
<dbReference type="InterPro" id="IPR002376">
    <property type="entry name" value="Formyl_transf_N"/>
</dbReference>
<feature type="compositionally biased region" description="Basic residues" evidence="3">
    <location>
        <begin position="234"/>
        <end position="245"/>
    </location>
</feature>
<feature type="binding site" evidence="2">
    <location>
        <begin position="114"/>
        <end position="117"/>
    </location>
    <ligand>
        <name>(6S)-5,6,7,8-tetrahydrofolate</name>
        <dbReference type="ChEBI" id="CHEBI:57453"/>
    </ligand>
</feature>
<keyword evidence="2" id="KW-0648">Protein biosynthesis</keyword>
<dbReference type="InterPro" id="IPR036477">
    <property type="entry name" value="Formyl_transf_N_sf"/>
</dbReference>
<comment type="similarity">
    <text evidence="2">Belongs to the Fmt family.</text>
</comment>
<dbReference type="Proteomes" id="UP001150924">
    <property type="component" value="Unassembled WGS sequence"/>
</dbReference>
<feature type="domain" description="Formyl transferase N-terminal" evidence="4">
    <location>
        <begin position="29"/>
        <end position="181"/>
    </location>
</feature>
<comment type="caution">
    <text evidence="5">The sequence shown here is derived from an EMBL/GenBank/DDBJ whole genome shotgun (WGS) entry which is preliminary data.</text>
</comment>
<organism evidence="5 6">
    <name type="scientific">Nannocystis pusilla</name>
    <dbReference type="NCBI Taxonomy" id="889268"/>
    <lineage>
        <taxon>Bacteria</taxon>
        <taxon>Pseudomonadati</taxon>
        <taxon>Myxococcota</taxon>
        <taxon>Polyangia</taxon>
        <taxon>Nannocystales</taxon>
        <taxon>Nannocystaceae</taxon>
        <taxon>Nannocystis</taxon>
    </lineage>
</organism>
<comment type="function">
    <text evidence="2">Attaches a formyl group to the free amino group of methionyl-tRNA(fMet). The formyl group appears to play a dual role in the initiator identity of N-formylmethionyl-tRNA by promoting its recognition by IF2 and preventing the misappropriation of this tRNA by the elongation apparatus.</text>
</comment>
<name>A0A9X3J2I1_9BACT</name>
<dbReference type="InterPro" id="IPR005794">
    <property type="entry name" value="Fmt"/>
</dbReference>
<proteinExistence type="inferred from homology"/>
<dbReference type="PANTHER" id="PTHR11138">
    <property type="entry name" value="METHIONYL-TRNA FORMYLTRANSFERASE"/>
    <property type="match status" value="1"/>
</dbReference>
<comment type="catalytic activity">
    <reaction evidence="2">
        <text>L-methionyl-tRNA(fMet) + (6R)-10-formyltetrahydrofolate = N-formyl-L-methionyl-tRNA(fMet) + (6S)-5,6,7,8-tetrahydrofolate + H(+)</text>
        <dbReference type="Rhea" id="RHEA:24380"/>
        <dbReference type="Rhea" id="RHEA-COMP:9952"/>
        <dbReference type="Rhea" id="RHEA-COMP:9953"/>
        <dbReference type="ChEBI" id="CHEBI:15378"/>
        <dbReference type="ChEBI" id="CHEBI:57453"/>
        <dbReference type="ChEBI" id="CHEBI:78530"/>
        <dbReference type="ChEBI" id="CHEBI:78844"/>
        <dbReference type="ChEBI" id="CHEBI:195366"/>
        <dbReference type="EC" id="2.1.2.9"/>
    </reaction>
</comment>
<dbReference type="PANTHER" id="PTHR11138:SF5">
    <property type="entry name" value="METHIONYL-TRNA FORMYLTRANSFERASE, MITOCHONDRIAL"/>
    <property type="match status" value="1"/>
</dbReference>
<dbReference type="Pfam" id="PF00551">
    <property type="entry name" value="Formyl_trans_N"/>
    <property type="match status" value="1"/>
</dbReference>
<dbReference type="CDD" id="cd08646">
    <property type="entry name" value="FMT_core_Met-tRNA-FMT_N"/>
    <property type="match status" value="1"/>
</dbReference>
<dbReference type="EC" id="2.1.2.9" evidence="1 2"/>
<evidence type="ECO:0000256" key="2">
    <source>
        <dbReference type="HAMAP-Rule" id="MF_00182"/>
    </source>
</evidence>
<evidence type="ECO:0000313" key="5">
    <source>
        <dbReference type="EMBL" id="MCY1012175.1"/>
    </source>
</evidence>
<feature type="region of interest" description="Disordered" evidence="3">
    <location>
        <begin position="227"/>
        <end position="322"/>
    </location>
</feature>
<dbReference type="Gene3D" id="3.40.50.12230">
    <property type="match status" value="1"/>
</dbReference>
<dbReference type="GO" id="GO:0004479">
    <property type="term" value="F:methionyl-tRNA formyltransferase activity"/>
    <property type="evidence" value="ECO:0007669"/>
    <property type="project" value="UniProtKB-UniRule"/>
</dbReference>
<dbReference type="GO" id="GO:0005829">
    <property type="term" value="C:cytosol"/>
    <property type="evidence" value="ECO:0007669"/>
    <property type="project" value="TreeGrafter"/>
</dbReference>
<keyword evidence="6" id="KW-1185">Reference proteome</keyword>
<keyword evidence="2 5" id="KW-0808">Transferase</keyword>
<evidence type="ECO:0000256" key="3">
    <source>
        <dbReference type="SAM" id="MobiDB-lite"/>
    </source>
</evidence>